<sequence length="111" mass="12521">MMGDIPRDVQLRNAQEWSTMTNVQLQYEIPDLGPGSPNKRPRSAEPKTITAGQGLSVTLPSLSLPRADQEVDPSWHGPIRILEKGSDFRYRLQVEGTEYGFYPWVHVKATN</sequence>
<evidence type="ECO:0000313" key="2">
    <source>
        <dbReference type="EMBL" id="OWZ20384.1"/>
    </source>
</evidence>
<gene>
    <name evidence="2" type="ORF">PHMEG_0005215</name>
</gene>
<comment type="caution">
    <text evidence="2">The sequence shown here is derived from an EMBL/GenBank/DDBJ whole genome shotgun (WGS) entry which is preliminary data.</text>
</comment>
<name>A0A225WRW6_9STRA</name>
<accession>A0A225WRW6</accession>
<evidence type="ECO:0000313" key="3">
    <source>
        <dbReference type="Proteomes" id="UP000198211"/>
    </source>
</evidence>
<dbReference type="AlphaFoldDB" id="A0A225WRW6"/>
<feature type="region of interest" description="Disordered" evidence="1">
    <location>
        <begin position="28"/>
        <end position="55"/>
    </location>
</feature>
<proteinExistence type="predicted"/>
<keyword evidence="3" id="KW-1185">Reference proteome</keyword>
<organism evidence="2 3">
    <name type="scientific">Phytophthora megakarya</name>
    <dbReference type="NCBI Taxonomy" id="4795"/>
    <lineage>
        <taxon>Eukaryota</taxon>
        <taxon>Sar</taxon>
        <taxon>Stramenopiles</taxon>
        <taxon>Oomycota</taxon>
        <taxon>Peronosporomycetes</taxon>
        <taxon>Peronosporales</taxon>
        <taxon>Peronosporaceae</taxon>
        <taxon>Phytophthora</taxon>
    </lineage>
</organism>
<dbReference type="Proteomes" id="UP000198211">
    <property type="component" value="Unassembled WGS sequence"/>
</dbReference>
<dbReference type="EMBL" id="NBNE01000330">
    <property type="protein sequence ID" value="OWZ20384.1"/>
    <property type="molecule type" value="Genomic_DNA"/>
</dbReference>
<evidence type="ECO:0000256" key="1">
    <source>
        <dbReference type="SAM" id="MobiDB-lite"/>
    </source>
</evidence>
<reference evidence="3" key="1">
    <citation type="submission" date="2017-03" db="EMBL/GenBank/DDBJ databases">
        <title>Phytopthora megakarya and P. palmivora, two closely related causual agents of cacao black pod achieved similar genome size and gene model numbers by different mechanisms.</title>
        <authorList>
            <person name="Ali S."/>
            <person name="Shao J."/>
            <person name="Larry D.J."/>
            <person name="Kronmiller B."/>
            <person name="Shen D."/>
            <person name="Strem M.D."/>
            <person name="Melnick R.L."/>
            <person name="Guiltinan M.J."/>
            <person name="Tyler B.M."/>
            <person name="Meinhardt L.W."/>
            <person name="Bailey B.A."/>
        </authorList>
    </citation>
    <scope>NUCLEOTIDE SEQUENCE [LARGE SCALE GENOMIC DNA]</scope>
    <source>
        <strain evidence="3">zdho120</strain>
    </source>
</reference>
<protein>
    <submittedName>
        <fullName evidence="2">Uncharacterized protein</fullName>
    </submittedName>
</protein>